<dbReference type="PANTHER" id="PTHR41517">
    <property type="entry name" value="1,2-DIOXYGENASE PROTEIN-RELATED"/>
    <property type="match status" value="1"/>
</dbReference>
<evidence type="ECO:0000256" key="2">
    <source>
        <dbReference type="ARBA" id="ARBA00023002"/>
    </source>
</evidence>
<dbReference type="SUPFAM" id="SSF51182">
    <property type="entry name" value="RmlC-like cupins"/>
    <property type="match status" value="1"/>
</dbReference>
<keyword evidence="2" id="KW-0560">Oxidoreductase</keyword>
<dbReference type="Pfam" id="PF07883">
    <property type="entry name" value="Cupin_2"/>
    <property type="match status" value="1"/>
</dbReference>
<dbReference type="CDD" id="cd02216">
    <property type="entry name" value="cupin_GDO-like_N"/>
    <property type="match status" value="1"/>
</dbReference>
<evidence type="ECO:0000313" key="5">
    <source>
        <dbReference type="Proteomes" id="UP001500653"/>
    </source>
</evidence>
<accession>A0ABN1W561</accession>
<gene>
    <name evidence="4" type="ORF">GCM10009676_20300</name>
</gene>
<dbReference type="InterPro" id="IPR014710">
    <property type="entry name" value="RmlC-like_jellyroll"/>
</dbReference>
<dbReference type="RefSeq" id="WP_253863258.1">
    <property type="nucleotide sequence ID" value="NZ_BAAALN010000005.1"/>
</dbReference>
<dbReference type="CDD" id="cd06992">
    <property type="entry name" value="cupin_GDO-like_C"/>
    <property type="match status" value="1"/>
</dbReference>
<feature type="domain" description="Cupin type-2" evidence="3">
    <location>
        <begin position="101"/>
        <end position="164"/>
    </location>
</feature>
<keyword evidence="5" id="KW-1185">Reference proteome</keyword>
<evidence type="ECO:0000256" key="1">
    <source>
        <dbReference type="ARBA" id="ARBA00022964"/>
    </source>
</evidence>
<sequence>MTSRRFNSTDPDLDQLYHDLSEQQLQPLWEMRGLLTPTPKVRSVPHRWSAKELRSLGERAGELVPIDRGGDRRVLACANPGLDGAPYAASTLWAAVQFLGAHEVAPAHRHTPAALRFVLEGEGVWTLVDGDPLAMSAGDLILTPSWRFHEHHNSTEQPMLWMDVLDLPVVAALEAVFFEEGPTEEVERLTAPVSRSERHYGGAGLLPPPGQRAQPRHSPLLAYRWAETDRALDRRLEVTGADAATMTYVDPTRGTDVMPTMRCEAHRVRAGTRSPRSRQTGSRVATVFRGSGAAVVGDQRFDLAPGDIIAIPSWTSWQLEAHDQLDMFSTSDAPVLDALGLYREEECP</sequence>
<proteinExistence type="predicted"/>
<dbReference type="EMBL" id="BAAALN010000005">
    <property type="protein sequence ID" value="GAA1236100.1"/>
    <property type="molecule type" value="Genomic_DNA"/>
</dbReference>
<dbReference type="Gene3D" id="2.60.120.10">
    <property type="entry name" value="Jelly Rolls"/>
    <property type="match status" value="1"/>
</dbReference>
<reference evidence="4 5" key="1">
    <citation type="journal article" date="2019" name="Int. J. Syst. Evol. Microbiol.">
        <title>The Global Catalogue of Microorganisms (GCM) 10K type strain sequencing project: providing services to taxonomists for standard genome sequencing and annotation.</title>
        <authorList>
            <consortium name="The Broad Institute Genomics Platform"/>
            <consortium name="The Broad Institute Genome Sequencing Center for Infectious Disease"/>
            <person name="Wu L."/>
            <person name="Ma J."/>
        </authorList>
    </citation>
    <scope>NUCLEOTIDE SEQUENCE [LARGE SCALE GENOMIC DNA]</scope>
    <source>
        <strain evidence="4 5">JCM 13023</strain>
    </source>
</reference>
<name>A0ABN1W561_9PSEU</name>
<comment type="caution">
    <text evidence="4">The sequence shown here is derived from an EMBL/GenBank/DDBJ whole genome shotgun (WGS) entry which is preliminary data.</text>
</comment>
<organism evidence="4 5">
    <name type="scientific">Prauserella halophila</name>
    <dbReference type="NCBI Taxonomy" id="185641"/>
    <lineage>
        <taxon>Bacteria</taxon>
        <taxon>Bacillati</taxon>
        <taxon>Actinomycetota</taxon>
        <taxon>Actinomycetes</taxon>
        <taxon>Pseudonocardiales</taxon>
        <taxon>Pseudonocardiaceae</taxon>
        <taxon>Prauserella</taxon>
    </lineage>
</organism>
<dbReference type="PANTHER" id="PTHR41517:SF1">
    <property type="entry name" value="CUPIN"/>
    <property type="match status" value="1"/>
</dbReference>
<evidence type="ECO:0000259" key="3">
    <source>
        <dbReference type="Pfam" id="PF07883"/>
    </source>
</evidence>
<dbReference type="Proteomes" id="UP001500653">
    <property type="component" value="Unassembled WGS sequence"/>
</dbReference>
<dbReference type="InterPro" id="IPR047183">
    <property type="entry name" value="GDO-like"/>
</dbReference>
<keyword evidence="1" id="KW-0223">Dioxygenase</keyword>
<protein>
    <submittedName>
        <fullName evidence="4">Cupin domain-containing protein</fullName>
    </submittedName>
</protein>
<evidence type="ECO:0000313" key="4">
    <source>
        <dbReference type="EMBL" id="GAA1236100.1"/>
    </source>
</evidence>
<dbReference type="InterPro" id="IPR013096">
    <property type="entry name" value="Cupin_2"/>
</dbReference>
<dbReference type="InterPro" id="IPR011051">
    <property type="entry name" value="RmlC_Cupin_sf"/>
</dbReference>